<dbReference type="Pfam" id="PF08520">
    <property type="entry name" value="Mitofissin"/>
    <property type="match status" value="1"/>
</dbReference>
<name>A0A1R1XPR9_9FUNG</name>
<gene>
    <name evidence="2" type="ORF">AYI69_g7764</name>
</gene>
<evidence type="ECO:0000256" key="1">
    <source>
        <dbReference type="SAM" id="SignalP"/>
    </source>
</evidence>
<evidence type="ECO:0008006" key="4">
    <source>
        <dbReference type="Google" id="ProtNLM"/>
    </source>
</evidence>
<accession>A0A1R1XPR9</accession>
<proteinExistence type="predicted"/>
<dbReference type="AlphaFoldDB" id="A0A1R1XPR9"/>
<comment type="caution">
    <text evidence="2">The sequence shown here is derived from an EMBL/GenBank/DDBJ whole genome shotgun (WGS) entry which is preliminary data.</text>
</comment>
<dbReference type="PANTHER" id="PTHR28075">
    <property type="entry name" value="CHROMOSOME 16, WHOLE GENOME SHOTGUN SEQUENCE"/>
    <property type="match status" value="1"/>
</dbReference>
<keyword evidence="1" id="KW-0732">Signal</keyword>
<feature type="signal peptide" evidence="1">
    <location>
        <begin position="1"/>
        <end position="29"/>
    </location>
</feature>
<sequence length="76" mass="8664">MGAISKIVHLSVDAILLTTALAGIKRTTGYEIKHKNISTDENITKYINNYFLFGEKTLDFAADQMKKYPDYFEKSK</sequence>
<dbReference type="GO" id="GO:0005737">
    <property type="term" value="C:cytoplasm"/>
    <property type="evidence" value="ECO:0007669"/>
    <property type="project" value="TreeGrafter"/>
</dbReference>
<organism evidence="2 3">
    <name type="scientific">Smittium culicis</name>
    <dbReference type="NCBI Taxonomy" id="133412"/>
    <lineage>
        <taxon>Eukaryota</taxon>
        <taxon>Fungi</taxon>
        <taxon>Fungi incertae sedis</taxon>
        <taxon>Zoopagomycota</taxon>
        <taxon>Kickxellomycotina</taxon>
        <taxon>Harpellomycetes</taxon>
        <taxon>Harpellales</taxon>
        <taxon>Legeriomycetaceae</taxon>
        <taxon>Smittium</taxon>
    </lineage>
</organism>
<evidence type="ECO:0000313" key="2">
    <source>
        <dbReference type="EMBL" id="OMJ16626.1"/>
    </source>
</evidence>
<dbReference type="InterPro" id="IPR013726">
    <property type="entry name" value="Mitofissin"/>
</dbReference>
<feature type="chain" id="PRO_5010327089" description="DUF1748-domain-containing protein" evidence="1">
    <location>
        <begin position="30"/>
        <end position="76"/>
    </location>
</feature>
<dbReference type="OrthoDB" id="16824at2759"/>
<dbReference type="EMBL" id="LSSM01003841">
    <property type="protein sequence ID" value="OMJ16626.1"/>
    <property type="molecule type" value="Genomic_DNA"/>
</dbReference>
<protein>
    <recommendedName>
        <fullName evidence="4">DUF1748-domain-containing protein</fullName>
    </recommendedName>
</protein>
<dbReference type="Proteomes" id="UP000187429">
    <property type="component" value="Unassembled WGS sequence"/>
</dbReference>
<reference evidence="3" key="1">
    <citation type="submission" date="2017-01" db="EMBL/GenBank/DDBJ databases">
        <authorList>
            <person name="Wang Y."/>
            <person name="White M."/>
            <person name="Kvist S."/>
            <person name="Moncalvo J.-M."/>
        </authorList>
    </citation>
    <scope>NUCLEOTIDE SEQUENCE [LARGE SCALE GENOMIC DNA]</scope>
    <source>
        <strain evidence="3">ID-206-W2</strain>
    </source>
</reference>
<dbReference type="PANTHER" id="PTHR28075:SF1">
    <property type="entry name" value="DUF1748-DOMAIN-CONTAINING PROTEIN"/>
    <property type="match status" value="1"/>
</dbReference>
<keyword evidence="3" id="KW-1185">Reference proteome</keyword>
<evidence type="ECO:0000313" key="3">
    <source>
        <dbReference type="Proteomes" id="UP000187429"/>
    </source>
</evidence>